<sequence length="109" mass="12863">MIQIQNPSDIAPLKELVTGPYKRFGWWSLVRETLRSPSLSYAFYLNNNTVSIPDHDIAQREHAQFVSVLREAELTNCQRFTYRSRRMRGEAHWKHRFLWATHAGGPHRL</sequence>
<organism evidence="1 2">
    <name type="scientific">Actinomyces johnsonii F0542</name>
    <dbReference type="NCBI Taxonomy" id="1321818"/>
    <lineage>
        <taxon>Bacteria</taxon>
        <taxon>Bacillati</taxon>
        <taxon>Actinomycetota</taxon>
        <taxon>Actinomycetes</taxon>
        <taxon>Actinomycetales</taxon>
        <taxon>Actinomycetaceae</taxon>
        <taxon>Actinomyces</taxon>
    </lineage>
</organism>
<gene>
    <name evidence="1" type="ORF">HMPREF1979_02557</name>
</gene>
<evidence type="ECO:0000313" key="2">
    <source>
        <dbReference type="Proteomes" id="UP000016536"/>
    </source>
</evidence>
<dbReference type="AlphaFoldDB" id="U1Q3D3"/>
<protein>
    <submittedName>
        <fullName evidence="1">Uncharacterized protein</fullName>
    </submittedName>
</protein>
<keyword evidence="2" id="KW-1185">Reference proteome</keyword>
<comment type="caution">
    <text evidence="1">The sequence shown here is derived from an EMBL/GenBank/DDBJ whole genome shotgun (WGS) entry which is preliminary data.</text>
</comment>
<name>U1Q3D3_9ACTO</name>
<dbReference type="RefSeq" id="WP_021609188.1">
    <property type="nucleotide sequence ID" value="NZ_KE951954.1"/>
</dbReference>
<dbReference type="EMBL" id="AWSE01000168">
    <property type="protein sequence ID" value="ERH22455.1"/>
    <property type="molecule type" value="Genomic_DNA"/>
</dbReference>
<dbReference type="HOGENOM" id="CLU_2178181_0_0_11"/>
<dbReference type="Proteomes" id="UP000016536">
    <property type="component" value="Unassembled WGS sequence"/>
</dbReference>
<dbReference type="PATRIC" id="fig|1321818.3.peg.2138"/>
<evidence type="ECO:0000313" key="1">
    <source>
        <dbReference type="EMBL" id="ERH22455.1"/>
    </source>
</evidence>
<proteinExistence type="predicted"/>
<reference evidence="1 2" key="1">
    <citation type="submission" date="2013-08" db="EMBL/GenBank/DDBJ databases">
        <authorList>
            <person name="Weinstock G."/>
            <person name="Sodergren E."/>
            <person name="Wylie T."/>
            <person name="Fulton L."/>
            <person name="Fulton R."/>
            <person name="Fronick C."/>
            <person name="O'Laughlin M."/>
            <person name="Godfrey J."/>
            <person name="Miner T."/>
            <person name="Herter B."/>
            <person name="Appelbaum E."/>
            <person name="Cordes M."/>
            <person name="Lek S."/>
            <person name="Wollam A."/>
            <person name="Pepin K.H."/>
            <person name="Palsikar V.B."/>
            <person name="Mitreva M."/>
            <person name="Wilson R.K."/>
        </authorList>
    </citation>
    <scope>NUCLEOTIDE SEQUENCE [LARGE SCALE GENOMIC DNA]</scope>
    <source>
        <strain evidence="1 2">F0542</strain>
    </source>
</reference>
<accession>U1Q3D3</accession>